<dbReference type="PROSITE" id="PS51059">
    <property type="entry name" value="PARP_CATALYTIC"/>
    <property type="match status" value="1"/>
</dbReference>
<protein>
    <recommendedName>
        <fullName evidence="14">Poly [ADP-ribose] polymerase</fullName>
        <shortName evidence="14">PARP</shortName>
        <ecNumber evidence="14">2.4.2.-</ecNumber>
    </recommendedName>
</protein>
<dbReference type="EC" id="2.4.2.-" evidence="14"/>
<dbReference type="GO" id="GO:0003950">
    <property type="term" value="F:NAD+ poly-ADP-ribosyltransferase activity"/>
    <property type="evidence" value="ECO:0007669"/>
    <property type="project" value="UniProtKB-UniRule"/>
</dbReference>
<dbReference type="RefSeq" id="XP_021040461.1">
    <property type="nucleotide sequence ID" value="XM_021184802.1"/>
</dbReference>
<dbReference type="GeneID" id="110311476"/>
<gene>
    <name evidence="20" type="primary">Parp14</name>
</gene>
<dbReference type="GO" id="GO:0016779">
    <property type="term" value="F:nucleotidyltransferase activity"/>
    <property type="evidence" value="ECO:0007669"/>
    <property type="project" value="UniProtKB-KW"/>
</dbReference>
<dbReference type="Gene3D" id="3.90.228.10">
    <property type="match status" value="1"/>
</dbReference>
<evidence type="ECO:0000256" key="11">
    <source>
        <dbReference type="ARBA" id="ARBA00023027"/>
    </source>
</evidence>
<dbReference type="CDD" id="cd02907">
    <property type="entry name" value="Macro_Af1521_BAL-like"/>
    <property type="match status" value="1"/>
</dbReference>
<evidence type="ECO:0000313" key="19">
    <source>
        <dbReference type="Proteomes" id="UP000515126"/>
    </source>
</evidence>
<dbReference type="PROSITE" id="PS50918">
    <property type="entry name" value="WWE"/>
    <property type="match status" value="1"/>
</dbReference>
<evidence type="ECO:0000256" key="9">
    <source>
        <dbReference type="ARBA" id="ARBA00022765"/>
    </source>
</evidence>
<dbReference type="GO" id="GO:1990404">
    <property type="term" value="F:NAD+-protein mono-ADP-ribosyltransferase activity"/>
    <property type="evidence" value="ECO:0007669"/>
    <property type="project" value="TreeGrafter"/>
</dbReference>
<dbReference type="CDD" id="cd01439">
    <property type="entry name" value="TCCD_inducible_PARP_like"/>
    <property type="match status" value="1"/>
</dbReference>
<feature type="domain" description="Macro" evidence="18">
    <location>
        <begin position="1009"/>
        <end position="1197"/>
    </location>
</feature>
<dbReference type="InterPro" id="IPR057048">
    <property type="entry name" value="PARP14_KH_6"/>
</dbReference>
<evidence type="ECO:0000256" key="6">
    <source>
        <dbReference type="ARBA" id="ARBA00022679"/>
    </source>
</evidence>
<feature type="compositionally biased region" description="Basic and acidic residues" evidence="15">
    <location>
        <begin position="1192"/>
        <end position="1210"/>
    </location>
</feature>
<comment type="subcellular location">
    <subcellularLocation>
        <location evidence="2">Cytoplasm</location>
    </subcellularLocation>
    <subcellularLocation>
        <location evidence="1">Nucleus</location>
    </subcellularLocation>
</comment>
<dbReference type="Pfam" id="PF23254">
    <property type="entry name" value="KH_PARP14_8"/>
    <property type="match status" value="1"/>
</dbReference>
<evidence type="ECO:0000256" key="3">
    <source>
        <dbReference type="ARBA" id="ARBA00022490"/>
    </source>
</evidence>
<evidence type="ECO:0000256" key="12">
    <source>
        <dbReference type="ARBA" id="ARBA00023242"/>
    </source>
</evidence>
<dbReference type="Pfam" id="PF23222">
    <property type="entry name" value="RRM_PARP14_1"/>
    <property type="match status" value="1"/>
</dbReference>
<dbReference type="InterPro" id="IPR052056">
    <property type="entry name" value="Mono-ARTD/PARP"/>
</dbReference>
<dbReference type="InterPro" id="IPR037197">
    <property type="entry name" value="WWE_dom_sf"/>
</dbReference>
<dbReference type="GO" id="GO:0045087">
    <property type="term" value="P:innate immune response"/>
    <property type="evidence" value="ECO:0007669"/>
    <property type="project" value="UniProtKB-KW"/>
</dbReference>
<keyword evidence="7" id="KW-0548">Nucleotidyltransferase</keyword>
<name>A0A6P5QZW4_MUSCR</name>
<feature type="domain" description="Macro" evidence="18">
    <location>
        <begin position="1222"/>
        <end position="1393"/>
    </location>
</feature>
<dbReference type="Pfam" id="PF23249">
    <property type="entry name" value="KH_PARP14_3"/>
    <property type="match status" value="1"/>
</dbReference>
<feature type="domain" description="Macro" evidence="18">
    <location>
        <begin position="797"/>
        <end position="984"/>
    </location>
</feature>
<dbReference type="InterPro" id="IPR057044">
    <property type="entry name" value="PARP14_KH_1"/>
</dbReference>
<dbReference type="CTD" id="54625"/>
<evidence type="ECO:0000259" key="17">
    <source>
        <dbReference type="PROSITE" id="PS51059"/>
    </source>
</evidence>
<dbReference type="InterPro" id="IPR012677">
    <property type="entry name" value="Nucleotide-bd_a/b_plait_sf"/>
</dbReference>
<dbReference type="PANTHER" id="PTHR14453">
    <property type="entry name" value="PARP/ZINC FINGER CCCH TYPE DOMAIN CONTAINING PROTEIN"/>
    <property type="match status" value="1"/>
</dbReference>
<keyword evidence="19" id="KW-1185">Reference proteome</keyword>
<dbReference type="InterPro" id="IPR002589">
    <property type="entry name" value="Macro_dom"/>
</dbReference>
<dbReference type="Proteomes" id="UP000515126">
    <property type="component" value="Chromosome 16"/>
</dbReference>
<dbReference type="InterPro" id="IPR004170">
    <property type="entry name" value="WWE_dom"/>
</dbReference>
<keyword evidence="12" id="KW-0539">Nucleus</keyword>
<evidence type="ECO:0000259" key="18">
    <source>
        <dbReference type="PROSITE" id="PS51154"/>
    </source>
</evidence>
<evidence type="ECO:0000256" key="5">
    <source>
        <dbReference type="ARBA" id="ARBA00022676"/>
    </source>
</evidence>
<proteinExistence type="inferred from homology"/>
<dbReference type="Pfam" id="PF23248">
    <property type="entry name" value="KH_PARP14_2"/>
    <property type="match status" value="1"/>
</dbReference>
<dbReference type="PROSITE" id="PS51154">
    <property type="entry name" value="MACRO"/>
    <property type="match status" value="3"/>
</dbReference>
<dbReference type="Gene3D" id="3.40.220.10">
    <property type="entry name" value="Leucine Aminopeptidase, subunit E, domain 1"/>
    <property type="match status" value="3"/>
</dbReference>
<dbReference type="Gene3D" id="3.30.720.50">
    <property type="match status" value="1"/>
</dbReference>
<dbReference type="InterPro" id="IPR057047">
    <property type="entry name" value="PARP14_KH_5"/>
</dbReference>
<evidence type="ECO:0000256" key="7">
    <source>
        <dbReference type="ARBA" id="ARBA00022695"/>
    </source>
</evidence>
<feature type="compositionally biased region" description="Basic and acidic residues" evidence="15">
    <location>
        <begin position="104"/>
        <end position="125"/>
    </location>
</feature>
<dbReference type="Pfam" id="PF23251">
    <property type="entry name" value="KH_PARP14_4"/>
    <property type="match status" value="1"/>
</dbReference>
<dbReference type="SUPFAM" id="SSF52949">
    <property type="entry name" value="Macro domain-like"/>
    <property type="match status" value="3"/>
</dbReference>
<keyword evidence="11 14" id="KW-0520">NAD</keyword>
<dbReference type="FunFam" id="3.30.70.330:FF:000487">
    <property type="entry name" value="Poly [ADP-ribose] polymerase"/>
    <property type="match status" value="1"/>
</dbReference>
<dbReference type="InterPro" id="IPR054596">
    <property type="entry name" value="PARP14_WWE"/>
</dbReference>
<dbReference type="Gene3D" id="3.30.70.330">
    <property type="match status" value="2"/>
</dbReference>
<accession>A0A6P5QZW4</accession>
<evidence type="ECO:0000256" key="8">
    <source>
        <dbReference type="ARBA" id="ARBA00022737"/>
    </source>
</evidence>
<dbReference type="CDD" id="cd02903">
    <property type="entry name" value="Macro_BAL-like"/>
    <property type="match status" value="1"/>
</dbReference>
<evidence type="ECO:0000313" key="20">
    <source>
        <dbReference type="RefSeq" id="XP_021040461.1"/>
    </source>
</evidence>
<feature type="region of interest" description="Disordered" evidence="15">
    <location>
        <begin position="86"/>
        <end position="140"/>
    </location>
</feature>
<evidence type="ECO:0000256" key="1">
    <source>
        <dbReference type="ARBA" id="ARBA00004123"/>
    </source>
</evidence>
<dbReference type="FunFam" id="3.40.220.10:FF:000010">
    <property type="entry name" value="Poly [ADP-ribose] polymerase"/>
    <property type="match status" value="1"/>
</dbReference>
<dbReference type="InterPro" id="IPR057043">
    <property type="entry name" value="PARP14_KH_2"/>
</dbReference>
<feature type="domain" description="WWE" evidence="16">
    <location>
        <begin position="1558"/>
        <end position="1636"/>
    </location>
</feature>
<dbReference type="Pfam" id="PF00644">
    <property type="entry name" value="PARP"/>
    <property type="match status" value="1"/>
</dbReference>
<keyword evidence="6 14" id="KW-0808">Transferase</keyword>
<feature type="domain" description="PARP catalytic" evidence="17">
    <location>
        <begin position="1640"/>
        <end position="1836"/>
    </location>
</feature>
<reference evidence="20" key="1">
    <citation type="submission" date="2025-08" db="UniProtKB">
        <authorList>
            <consortium name="RefSeq"/>
        </authorList>
    </citation>
    <scope>IDENTIFICATION</scope>
</reference>
<evidence type="ECO:0000256" key="4">
    <source>
        <dbReference type="ARBA" id="ARBA00022588"/>
    </source>
</evidence>
<evidence type="ECO:0000256" key="14">
    <source>
        <dbReference type="RuleBase" id="RU362114"/>
    </source>
</evidence>
<organism evidence="19 20">
    <name type="scientific">Mus caroli</name>
    <name type="common">Ryukyu mouse</name>
    <name type="synonym">Ricefield mouse</name>
    <dbReference type="NCBI Taxonomy" id="10089"/>
    <lineage>
        <taxon>Eukaryota</taxon>
        <taxon>Metazoa</taxon>
        <taxon>Chordata</taxon>
        <taxon>Craniata</taxon>
        <taxon>Vertebrata</taxon>
        <taxon>Euteleostomi</taxon>
        <taxon>Mammalia</taxon>
        <taxon>Eutheria</taxon>
        <taxon>Euarchontoglires</taxon>
        <taxon>Glires</taxon>
        <taxon>Rodentia</taxon>
        <taxon>Myomorpha</taxon>
        <taxon>Muroidea</taxon>
        <taxon>Muridae</taxon>
        <taxon>Murinae</taxon>
        <taxon>Mus</taxon>
        <taxon>Mus</taxon>
    </lineage>
</organism>
<dbReference type="CDD" id="cd12300">
    <property type="entry name" value="RRM1_PAR14"/>
    <property type="match status" value="1"/>
</dbReference>
<dbReference type="Pfam" id="PF22005">
    <property type="entry name" value="WWE_1"/>
    <property type="match status" value="1"/>
</dbReference>
<dbReference type="SMART" id="SM00506">
    <property type="entry name" value="A1pp"/>
    <property type="match status" value="3"/>
</dbReference>
<comment type="similarity">
    <text evidence="13">Belongs to the ARTD/PARP family.</text>
</comment>
<dbReference type="InterPro" id="IPR057049">
    <property type="entry name" value="PARP14_KH_8"/>
</dbReference>
<keyword evidence="9" id="KW-0013">ADP-ribosylation</keyword>
<evidence type="ECO:0000259" key="16">
    <source>
        <dbReference type="PROSITE" id="PS50918"/>
    </source>
</evidence>
<dbReference type="GO" id="GO:0001961">
    <property type="term" value="P:positive regulation of cytokine-mediated signaling pathway"/>
    <property type="evidence" value="ECO:0007669"/>
    <property type="project" value="UniProtKB-ARBA"/>
</dbReference>
<dbReference type="KEGG" id="mcal:110311476"/>
<feature type="region of interest" description="Disordered" evidence="15">
    <location>
        <begin position="1192"/>
        <end position="1216"/>
    </location>
</feature>
<keyword evidence="5 14" id="KW-0328">Glycosyltransferase</keyword>
<evidence type="ECO:0000256" key="13">
    <source>
        <dbReference type="ARBA" id="ARBA00024347"/>
    </source>
</evidence>
<dbReference type="GO" id="GO:0005634">
    <property type="term" value="C:nucleus"/>
    <property type="evidence" value="ECO:0007669"/>
    <property type="project" value="UniProtKB-SubCell"/>
</dbReference>
<evidence type="ECO:0000256" key="15">
    <source>
        <dbReference type="SAM" id="MobiDB-lite"/>
    </source>
</evidence>
<dbReference type="GO" id="GO:0060334">
    <property type="term" value="P:regulation of type II interferon-mediated signaling pathway"/>
    <property type="evidence" value="ECO:0007669"/>
    <property type="project" value="UniProtKB-ARBA"/>
</dbReference>
<evidence type="ECO:0000256" key="10">
    <source>
        <dbReference type="ARBA" id="ARBA00022859"/>
    </source>
</evidence>
<keyword evidence="4" id="KW-0399">Innate immunity</keyword>
<dbReference type="Pfam" id="PF23084">
    <property type="entry name" value="KH_PARP14_1"/>
    <property type="match status" value="1"/>
</dbReference>
<dbReference type="GO" id="GO:0010629">
    <property type="term" value="P:negative regulation of gene expression"/>
    <property type="evidence" value="ECO:0007669"/>
    <property type="project" value="TreeGrafter"/>
</dbReference>
<dbReference type="PANTHER" id="PTHR14453:SF89">
    <property type="entry name" value="PROTEIN MONO-ADP-RIBOSYLTRANSFERASE PARP14"/>
    <property type="match status" value="1"/>
</dbReference>
<keyword evidence="10" id="KW-0391">Immunity</keyword>
<dbReference type="Pfam" id="PF23252">
    <property type="entry name" value="KH_PARP14_5"/>
    <property type="match status" value="1"/>
</dbReference>
<dbReference type="InterPro" id="IPR043472">
    <property type="entry name" value="Macro_dom-like"/>
</dbReference>
<keyword evidence="3" id="KW-0963">Cytoplasm</keyword>
<dbReference type="InterPro" id="IPR057045">
    <property type="entry name" value="PARP14_KH_3"/>
</dbReference>
<evidence type="ECO:0000256" key="2">
    <source>
        <dbReference type="ARBA" id="ARBA00004496"/>
    </source>
</evidence>
<dbReference type="Pfam" id="PF23245">
    <property type="entry name" value="RRM_PARP14_2"/>
    <property type="match status" value="1"/>
</dbReference>
<dbReference type="GO" id="GO:0070212">
    <property type="term" value="P:protein poly-ADP-ribosylation"/>
    <property type="evidence" value="ECO:0007669"/>
    <property type="project" value="TreeGrafter"/>
</dbReference>
<dbReference type="FunFam" id="3.90.228.10:FF:000008">
    <property type="entry name" value="Poly [ADP-ribose] polymerase"/>
    <property type="match status" value="1"/>
</dbReference>
<dbReference type="Pfam" id="PF23085">
    <property type="entry name" value="RRM_PARP14_3"/>
    <property type="match status" value="1"/>
</dbReference>
<dbReference type="GO" id="GO:0003714">
    <property type="term" value="F:transcription corepressor activity"/>
    <property type="evidence" value="ECO:0007669"/>
    <property type="project" value="TreeGrafter"/>
</dbReference>
<dbReference type="SUPFAM" id="SSF56399">
    <property type="entry name" value="ADP-ribosylation"/>
    <property type="match status" value="1"/>
</dbReference>
<dbReference type="InterPro" id="IPR057050">
    <property type="entry name" value="RRM_PARP14_2"/>
</dbReference>
<dbReference type="GO" id="GO:0005737">
    <property type="term" value="C:cytoplasm"/>
    <property type="evidence" value="ECO:0007669"/>
    <property type="project" value="UniProtKB-SubCell"/>
</dbReference>
<keyword evidence="8" id="KW-0677">Repeat</keyword>
<dbReference type="InterPro" id="IPR012317">
    <property type="entry name" value="Poly(ADP-ribose)pol_cat_dom"/>
</dbReference>
<dbReference type="SUPFAM" id="SSF117839">
    <property type="entry name" value="WWE domain"/>
    <property type="match status" value="1"/>
</dbReference>
<sequence length="1836" mass="206062">MAASGSFPLLVEGSWGPDPPKNLINKLQMYFQSRKKSGGGECEVVPEPGNPARFRVLFSPEDVRQNVLEKGNHELVWQEKGTFKLTVQMPTDPEEASVSKKSRKESPEEESKTKEDAVKPGDLDITHSPSSGSEKTEDVPKECENISSMVAFENLPEKVSEIVLTFLVENISGLPSDDFKVEVIRDFAVAVVTFQKPIDIKKFIVDCIGHRSNQQLQLAPRLLETTNVVRVENLPPGVDEYQLQLFFENPFNGGGRVARVECFPEESSALVEFCDSKVLDTVMAKTHSYNKMPLSVFPYYPSLGTALYGEEKPLIKLPASFQESLDLPLWKFFQKNNHLIEEINNEMRCCHCELTWSEINGKLTIRPAATLVNHRLSIKTWQRDASTVLSGIKSKYGVELFEVCSPVWDIIKHELESGDDRVLVEFEKESLNIAGKSEDVQGMSQKIRELIENTTEKLRREEQSLKEKVAISPEKHYLLHHSGFLKDLSKEFPEMEISYDATAQSLCLKGFRADVYKVKCDIQEKVFSMAQKDVQVSSEVFEFLQQVDSQRLSKTLFEAQNILAIYELKGTALFLVGSSFKDLAEAETKMLSALSHKQIEVEDKEVLIGNGWKKKLHPLQKRHSSCATIIVKNELTSETPAKVIVAGCVKEVNEIHRQLFQYLENNMKVERALKIKPSLIVDYLRTDKRLLSKIKKAHVYVHFKPKDNPNSILLTGCKSKVLECMNLVKEIQDSVCVQRFQTDKAGVRHFFQDKESYYKTEIGRQFGCVIELVEDREEKGEEEEGEEEGESNINEQKCHLQRDIAPGVKLFVLEEDLSRFPVDVVVNAANENLKHISGLAQSLSKAAGPELQTECDQIVKEVGVVLPGNAVISKAGKLPCHHVIHAVGPRWKGDKVLECVSLLKKVVRQSLSLAEEHKCRSIAMPAISAGIFDFPLELCVANIVSTIKEHFQHKRDTHTLKKIYLVGLPAKVARAFAEAVKTTYKDSLSHTASPSSLKALVPLGKTPQKQGSLLVSPEGLRIRLVEEGVQNATTHAIVNSISPDLKLNKGPLSQAFLEKAGPKLQEELTRSGQGVSVHVGTILQTSGCNLNSRHVFHVVPPPWKSNNSAWSLKIMKNIIHDCLKTTESLSLQSIAFPAIGTGNLGFPKPEFAKLIISEVLKFSSRNQLKTLQEVQFLLHPKDYENIQAFSDEFDKRNNGDPSDKNPKAEDTQGIYGSLSSPTLGMHEMNIGPILFQVATGNIIKEVADVIVNSTTLTFDLKSGVSKAILEGAGQNVEQECSLLAKQSNHGYIVTGGGLLKCKNIIHVVGGNDVKKSVSCVLEECEQRNYSSICLPAIGTGNAQQDPNVVAKAIIDAVEEFVQKKSVQAVERVKVVIFQPHILQFFYDNMKEREGSPAPPKQSVMSKIACELLAFMKYIFLTLMLKGVKETLISIFSLAFLGFPKQASPKKNTLVLEKKIEHTVFQVCGSGVDSVNKTISWLKELITKEQLSYTTDDECVRDFDLEEYEKLNEVQKELNITIEMNQKKTSIRVSGISRDVIKARDEIEGMIKSIRSAKEKESQADYISTYVEWQYIDKNITQCFDKMTNMKLEDAWKAKKKDTVVQIHNQDFTVDLSTNTATAPQGQTFTVQRLVKAEAEIPANWSDMKQEKLLVVNLQTSDPEYNKVASAFRQTCSNFFIEKIERIQNPALWRRYQAYKKGMDEKNGNVRNEKHLFHGTEVSSLPQLNSNGFNRSYAGKNATAYGKGTYFAVNASYSASDTYSRPDTNGRKYMYYVRVLTGNYTNGNASLIVPPSRDPQNAADLYDTVTDNDKRPSIFVVFYDNQTYPEYLITFRQ</sequence>
<dbReference type="InterPro" id="IPR057046">
    <property type="entry name" value="PARP14_KH_4"/>
</dbReference>
<dbReference type="Pfam" id="PF23253">
    <property type="entry name" value="KH_PARP14_6"/>
    <property type="match status" value="1"/>
</dbReference>
<dbReference type="Pfam" id="PF01661">
    <property type="entry name" value="Macro"/>
    <property type="match status" value="3"/>
</dbReference>
<dbReference type="InterPro" id="IPR057051">
    <property type="entry name" value="PARP14_RPM_1"/>
</dbReference>